<organism evidence="1 2">
    <name type="scientific">Taklimakanibacter albus</name>
    <dbReference type="NCBI Taxonomy" id="2800327"/>
    <lineage>
        <taxon>Bacteria</taxon>
        <taxon>Pseudomonadati</taxon>
        <taxon>Pseudomonadota</taxon>
        <taxon>Alphaproteobacteria</taxon>
        <taxon>Hyphomicrobiales</taxon>
        <taxon>Aestuariivirgaceae</taxon>
        <taxon>Taklimakanibacter</taxon>
    </lineage>
</organism>
<evidence type="ECO:0000313" key="1">
    <source>
        <dbReference type="EMBL" id="MBK1866545.1"/>
    </source>
</evidence>
<proteinExistence type="predicted"/>
<protein>
    <submittedName>
        <fullName evidence="1">DUF2459 domain-containing protein</fullName>
    </submittedName>
</protein>
<name>A0ACC5R1M8_9HYPH</name>
<accession>A0ACC5R1M8</accession>
<comment type="caution">
    <text evidence="1">The sequence shown here is derived from an EMBL/GenBank/DDBJ whole genome shotgun (WGS) entry which is preliminary data.</text>
</comment>
<dbReference type="EMBL" id="JAENHL010000006">
    <property type="protein sequence ID" value="MBK1866545.1"/>
    <property type="molecule type" value="Genomic_DNA"/>
</dbReference>
<evidence type="ECO:0000313" key="2">
    <source>
        <dbReference type="Proteomes" id="UP000616151"/>
    </source>
</evidence>
<keyword evidence="2" id="KW-1185">Reference proteome</keyword>
<sequence length="224" mass="24328">MRGALRFGTRLLAALLLLIVLYLIAALGFALLPVSGRPQQAGDEPVVYVCTSLAHADIVLPSRDPLIDWSALFPAVARPDLPAEAYLAFGWGDLRFFRETPDWADVRPAIAFSALAGLNDTALREIAVNPPADDPECVTLNVDRAGRQALIDHIRATVRDTTPAAQDRLEAYYIAKGRYSPLRTCNQWVADGLAAAGQPYARFAPFSFSITWPLGTLRSPPGKS</sequence>
<dbReference type="Proteomes" id="UP000616151">
    <property type="component" value="Unassembled WGS sequence"/>
</dbReference>
<gene>
    <name evidence="1" type="ORF">JHL16_09295</name>
</gene>
<reference evidence="1" key="1">
    <citation type="submission" date="2021-01" db="EMBL/GenBank/DDBJ databases">
        <authorList>
            <person name="Sun Q."/>
        </authorList>
    </citation>
    <scope>NUCLEOTIDE SEQUENCE</scope>
    <source>
        <strain evidence="1">YIM B02566</strain>
    </source>
</reference>